<comment type="catalytic activity">
    <reaction evidence="10 12">
        <text>dTMP + ATP = dTDP + ADP</text>
        <dbReference type="Rhea" id="RHEA:13517"/>
        <dbReference type="ChEBI" id="CHEBI:30616"/>
        <dbReference type="ChEBI" id="CHEBI:58369"/>
        <dbReference type="ChEBI" id="CHEBI:63528"/>
        <dbReference type="ChEBI" id="CHEBI:456216"/>
        <dbReference type="EC" id="2.7.4.9"/>
    </reaction>
</comment>
<gene>
    <name evidence="12" type="primary">tmk</name>
    <name evidence="14" type="ORF">BOW51_12455</name>
</gene>
<dbReference type="RefSeq" id="WP_078488321.1">
    <property type="nucleotide sequence ID" value="NZ_MPRJ01000125.1"/>
</dbReference>
<evidence type="ECO:0000256" key="4">
    <source>
        <dbReference type="ARBA" id="ARBA00022679"/>
    </source>
</evidence>
<dbReference type="Proteomes" id="UP000190896">
    <property type="component" value="Unassembled WGS sequence"/>
</dbReference>
<dbReference type="EC" id="2.7.4.9" evidence="2 12"/>
<evidence type="ECO:0000256" key="7">
    <source>
        <dbReference type="ARBA" id="ARBA00022777"/>
    </source>
</evidence>
<dbReference type="NCBIfam" id="TIGR00041">
    <property type="entry name" value="DTMP_kinase"/>
    <property type="match status" value="1"/>
</dbReference>
<dbReference type="OrthoDB" id="9774907at2"/>
<dbReference type="HAMAP" id="MF_00165">
    <property type="entry name" value="Thymidylate_kinase"/>
    <property type="match status" value="1"/>
</dbReference>
<organism evidence="14 15">
    <name type="scientific">Solemya velesiana gill symbiont</name>
    <dbReference type="NCBI Taxonomy" id="1918948"/>
    <lineage>
        <taxon>Bacteria</taxon>
        <taxon>Pseudomonadati</taxon>
        <taxon>Pseudomonadota</taxon>
        <taxon>Gammaproteobacteria</taxon>
        <taxon>sulfur-oxidizing symbionts</taxon>
    </lineage>
</organism>
<name>A0A1T2KLX2_9GAMM</name>
<dbReference type="GO" id="GO:0004798">
    <property type="term" value="F:dTMP kinase activity"/>
    <property type="evidence" value="ECO:0007669"/>
    <property type="project" value="UniProtKB-UniRule"/>
</dbReference>
<dbReference type="GO" id="GO:0005829">
    <property type="term" value="C:cytosol"/>
    <property type="evidence" value="ECO:0007669"/>
    <property type="project" value="TreeGrafter"/>
</dbReference>
<dbReference type="Pfam" id="PF02223">
    <property type="entry name" value="Thymidylate_kin"/>
    <property type="match status" value="1"/>
</dbReference>
<evidence type="ECO:0000256" key="12">
    <source>
        <dbReference type="HAMAP-Rule" id="MF_00165"/>
    </source>
</evidence>
<evidence type="ECO:0000256" key="11">
    <source>
        <dbReference type="ARBA" id="ARBA00057735"/>
    </source>
</evidence>
<evidence type="ECO:0000256" key="2">
    <source>
        <dbReference type="ARBA" id="ARBA00012980"/>
    </source>
</evidence>
<proteinExistence type="inferred from homology"/>
<dbReference type="SUPFAM" id="SSF52540">
    <property type="entry name" value="P-loop containing nucleoside triphosphate hydrolases"/>
    <property type="match status" value="1"/>
</dbReference>
<evidence type="ECO:0000259" key="13">
    <source>
        <dbReference type="Pfam" id="PF02223"/>
    </source>
</evidence>
<comment type="similarity">
    <text evidence="1 12">Belongs to the thymidylate kinase family.</text>
</comment>
<evidence type="ECO:0000256" key="10">
    <source>
        <dbReference type="ARBA" id="ARBA00048743"/>
    </source>
</evidence>
<comment type="caution">
    <text evidence="12">Lacks conserved residue(s) required for the propagation of feature annotation.</text>
</comment>
<dbReference type="PANTHER" id="PTHR10344">
    <property type="entry name" value="THYMIDYLATE KINASE"/>
    <property type="match status" value="1"/>
</dbReference>
<dbReference type="PANTHER" id="PTHR10344:SF4">
    <property type="entry name" value="UMP-CMP KINASE 2, MITOCHONDRIAL"/>
    <property type="match status" value="1"/>
</dbReference>
<keyword evidence="8 12" id="KW-0067">ATP-binding</keyword>
<accession>A0A1T2KLX2</accession>
<keyword evidence="6 12" id="KW-0547">Nucleotide-binding</keyword>
<comment type="function">
    <text evidence="11 12">Phosphorylation of dTMP to form dTDP in both de novo and salvage pathways of dTTP synthesis.</text>
</comment>
<dbReference type="EMBL" id="MPRJ01000125">
    <property type="protein sequence ID" value="OOZ33867.1"/>
    <property type="molecule type" value="Genomic_DNA"/>
</dbReference>
<reference evidence="14 15" key="1">
    <citation type="submission" date="2016-11" db="EMBL/GenBank/DDBJ databases">
        <title>Mixed transmission modes and dynamic genome evolution in an obligate animal-bacterial symbiosis.</title>
        <authorList>
            <person name="Russell S.L."/>
            <person name="Corbett-Detig R.B."/>
            <person name="Cavanaugh C.M."/>
        </authorList>
    </citation>
    <scope>NUCLEOTIDE SEQUENCE [LARGE SCALE GENOMIC DNA]</scope>
    <source>
        <strain evidence="14">Se-Cadez</strain>
    </source>
</reference>
<protein>
    <recommendedName>
        <fullName evidence="3 12">Thymidylate kinase</fullName>
        <ecNumber evidence="2 12">2.7.4.9</ecNumber>
    </recommendedName>
    <alternativeName>
        <fullName evidence="9 12">dTMP kinase</fullName>
    </alternativeName>
</protein>
<dbReference type="CDD" id="cd01672">
    <property type="entry name" value="TMPK"/>
    <property type="match status" value="1"/>
</dbReference>
<evidence type="ECO:0000256" key="6">
    <source>
        <dbReference type="ARBA" id="ARBA00022741"/>
    </source>
</evidence>
<dbReference type="InterPro" id="IPR039430">
    <property type="entry name" value="Thymidylate_kin-like_dom"/>
</dbReference>
<dbReference type="GO" id="GO:0006235">
    <property type="term" value="P:dTTP biosynthetic process"/>
    <property type="evidence" value="ECO:0007669"/>
    <property type="project" value="UniProtKB-UniRule"/>
</dbReference>
<evidence type="ECO:0000256" key="3">
    <source>
        <dbReference type="ARBA" id="ARBA00017144"/>
    </source>
</evidence>
<evidence type="ECO:0000313" key="15">
    <source>
        <dbReference type="Proteomes" id="UP000190896"/>
    </source>
</evidence>
<dbReference type="InterPro" id="IPR027417">
    <property type="entry name" value="P-loop_NTPase"/>
</dbReference>
<evidence type="ECO:0000256" key="8">
    <source>
        <dbReference type="ARBA" id="ARBA00022840"/>
    </source>
</evidence>
<dbReference type="FunFam" id="3.40.50.300:FF:000225">
    <property type="entry name" value="Thymidylate kinase"/>
    <property type="match status" value="1"/>
</dbReference>
<dbReference type="AlphaFoldDB" id="A0A1T2KLX2"/>
<dbReference type="GO" id="GO:0006227">
    <property type="term" value="P:dUDP biosynthetic process"/>
    <property type="evidence" value="ECO:0007669"/>
    <property type="project" value="TreeGrafter"/>
</dbReference>
<keyword evidence="5 12" id="KW-0545">Nucleotide biosynthesis</keyword>
<dbReference type="InterPro" id="IPR018094">
    <property type="entry name" value="Thymidylate_kinase"/>
</dbReference>
<evidence type="ECO:0000256" key="1">
    <source>
        <dbReference type="ARBA" id="ARBA00009776"/>
    </source>
</evidence>
<keyword evidence="7 12" id="KW-0418">Kinase</keyword>
<dbReference type="Gene3D" id="3.40.50.300">
    <property type="entry name" value="P-loop containing nucleotide triphosphate hydrolases"/>
    <property type="match status" value="1"/>
</dbReference>
<feature type="domain" description="Thymidylate kinase-like" evidence="13">
    <location>
        <begin position="10"/>
        <end position="197"/>
    </location>
</feature>
<comment type="caution">
    <text evidence="14">The sequence shown here is derived from an EMBL/GenBank/DDBJ whole genome shotgun (WGS) entry which is preliminary data.</text>
</comment>
<dbReference type="GO" id="GO:0006233">
    <property type="term" value="P:dTDP biosynthetic process"/>
    <property type="evidence" value="ECO:0007669"/>
    <property type="project" value="InterPro"/>
</dbReference>
<sequence>MKKGHMIVCDGSNGAGKSTIIQAIEEHLKSGHREVVVTREPGGTPIGEKLREIVLSPDTPEMCDTTELMLFAAARAQHVKEKIVPAIQEGKIVLSDRFDSATVSFQHYARGLPLSLIKQLNEMALDGFRADMTIILDLDPVTGLERVNSRGEGLDRMETQKMDFLHKARDGYLEQAKNDPEHFVVIDASQSLERVISDVLSVIDEVVAE</sequence>
<evidence type="ECO:0000256" key="9">
    <source>
        <dbReference type="ARBA" id="ARBA00029962"/>
    </source>
</evidence>
<dbReference type="GO" id="GO:0005524">
    <property type="term" value="F:ATP binding"/>
    <property type="evidence" value="ECO:0007669"/>
    <property type="project" value="UniProtKB-UniRule"/>
</dbReference>
<keyword evidence="4 12" id="KW-0808">Transferase</keyword>
<evidence type="ECO:0000313" key="14">
    <source>
        <dbReference type="EMBL" id="OOZ33867.1"/>
    </source>
</evidence>
<evidence type="ECO:0000256" key="5">
    <source>
        <dbReference type="ARBA" id="ARBA00022727"/>
    </source>
</evidence>
<keyword evidence="15" id="KW-1185">Reference proteome</keyword>